<dbReference type="EMBL" id="FZNQ01000006">
    <property type="protein sequence ID" value="SNR43185.1"/>
    <property type="molecule type" value="Genomic_DNA"/>
</dbReference>
<keyword evidence="2" id="KW-1185">Reference proteome</keyword>
<evidence type="ECO:0000313" key="1">
    <source>
        <dbReference type="EMBL" id="SNR43185.1"/>
    </source>
</evidence>
<organism evidence="1 2">
    <name type="scientific">Halorubrum vacuolatum</name>
    <name type="common">Natronobacterium vacuolatum</name>
    <dbReference type="NCBI Taxonomy" id="63740"/>
    <lineage>
        <taxon>Archaea</taxon>
        <taxon>Methanobacteriati</taxon>
        <taxon>Methanobacteriota</taxon>
        <taxon>Stenosarchaea group</taxon>
        <taxon>Halobacteria</taxon>
        <taxon>Halobacteriales</taxon>
        <taxon>Haloferacaceae</taxon>
        <taxon>Halorubrum</taxon>
    </lineage>
</organism>
<name>A0A238W9B3_HALVU</name>
<proteinExistence type="predicted"/>
<sequence length="32" mass="3850">MDPLRENLYIADVDQAGKHGFYQMALYFSYHR</sequence>
<dbReference type="AlphaFoldDB" id="A0A238W9B3"/>
<evidence type="ECO:0000313" key="2">
    <source>
        <dbReference type="Proteomes" id="UP000198397"/>
    </source>
</evidence>
<protein>
    <submittedName>
        <fullName evidence="1">Uncharacterized protein</fullName>
    </submittedName>
</protein>
<reference evidence="1 2" key="1">
    <citation type="submission" date="2017-06" db="EMBL/GenBank/DDBJ databases">
        <authorList>
            <person name="Kim H.J."/>
            <person name="Triplett B.A."/>
        </authorList>
    </citation>
    <scope>NUCLEOTIDE SEQUENCE [LARGE SCALE GENOMIC DNA]</scope>
    <source>
        <strain evidence="1 2">DSM 8800</strain>
    </source>
</reference>
<gene>
    <name evidence="1" type="ORF">SAMN06264855_10671</name>
</gene>
<dbReference type="Proteomes" id="UP000198397">
    <property type="component" value="Unassembled WGS sequence"/>
</dbReference>
<accession>A0A238W9B3</accession>